<feature type="transmembrane region" description="Helical" evidence="7">
    <location>
        <begin position="98"/>
        <end position="117"/>
    </location>
</feature>
<dbReference type="Proteomes" id="UP000184330">
    <property type="component" value="Unassembled WGS sequence"/>
</dbReference>
<feature type="transmembrane region" description="Helical" evidence="7">
    <location>
        <begin position="392"/>
        <end position="411"/>
    </location>
</feature>
<feature type="transmembrane region" description="Helical" evidence="7">
    <location>
        <begin position="149"/>
        <end position="169"/>
    </location>
</feature>
<feature type="transmembrane region" description="Helical" evidence="7">
    <location>
        <begin position="361"/>
        <end position="385"/>
    </location>
</feature>
<keyword evidence="2" id="KW-0813">Transport</keyword>
<dbReference type="EMBL" id="FJOG01000012">
    <property type="protein sequence ID" value="CZR58474.1"/>
    <property type="molecule type" value="Genomic_DNA"/>
</dbReference>
<keyword evidence="3 7" id="KW-0812">Transmembrane</keyword>
<dbReference type="PROSITE" id="PS00216">
    <property type="entry name" value="SUGAR_TRANSPORT_1"/>
    <property type="match status" value="1"/>
</dbReference>
<evidence type="ECO:0000256" key="2">
    <source>
        <dbReference type="ARBA" id="ARBA00022448"/>
    </source>
</evidence>
<dbReference type="InterPro" id="IPR005829">
    <property type="entry name" value="Sugar_transporter_CS"/>
</dbReference>
<feature type="transmembrane region" description="Helical" evidence="7">
    <location>
        <begin position="58"/>
        <end position="78"/>
    </location>
</feature>
<evidence type="ECO:0000256" key="4">
    <source>
        <dbReference type="ARBA" id="ARBA00022989"/>
    </source>
</evidence>
<name>A0A1L7X0C7_9HELO</name>
<dbReference type="PROSITE" id="PS50850">
    <property type="entry name" value="MFS"/>
    <property type="match status" value="1"/>
</dbReference>
<dbReference type="Pfam" id="PF06609">
    <property type="entry name" value="TRI12"/>
    <property type="match status" value="1"/>
</dbReference>
<dbReference type="OrthoDB" id="4161376at2759"/>
<dbReference type="GO" id="GO:0022857">
    <property type="term" value="F:transmembrane transporter activity"/>
    <property type="evidence" value="ECO:0007669"/>
    <property type="project" value="InterPro"/>
</dbReference>
<evidence type="ECO:0000313" key="10">
    <source>
        <dbReference type="Proteomes" id="UP000184330"/>
    </source>
</evidence>
<organism evidence="9 10">
    <name type="scientific">Phialocephala subalpina</name>
    <dbReference type="NCBI Taxonomy" id="576137"/>
    <lineage>
        <taxon>Eukaryota</taxon>
        <taxon>Fungi</taxon>
        <taxon>Dikarya</taxon>
        <taxon>Ascomycota</taxon>
        <taxon>Pezizomycotina</taxon>
        <taxon>Leotiomycetes</taxon>
        <taxon>Helotiales</taxon>
        <taxon>Mollisiaceae</taxon>
        <taxon>Phialocephala</taxon>
        <taxon>Phialocephala fortinii species complex</taxon>
    </lineage>
</organism>
<dbReference type="AlphaFoldDB" id="A0A1L7X0C7"/>
<feature type="transmembrane region" description="Helical" evidence="7">
    <location>
        <begin position="257"/>
        <end position="276"/>
    </location>
</feature>
<feature type="domain" description="Major facilitator superfamily (MFS) profile" evidence="8">
    <location>
        <begin position="58"/>
        <end position="568"/>
    </location>
</feature>
<evidence type="ECO:0000313" key="9">
    <source>
        <dbReference type="EMBL" id="CZR58474.1"/>
    </source>
</evidence>
<feature type="transmembrane region" description="Helical" evidence="7">
    <location>
        <begin position="417"/>
        <end position="437"/>
    </location>
</feature>
<dbReference type="InterPro" id="IPR020846">
    <property type="entry name" value="MFS_dom"/>
</dbReference>
<feature type="transmembrane region" description="Helical" evidence="7">
    <location>
        <begin position="449"/>
        <end position="475"/>
    </location>
</feature>
<evidence type="ECO:0000256" key="3">
    <source>
        <dbReference type="ARBA" id="ARBA00022692"/>
    </source>
</evidence>
<dbReference type="GO" id="GO:0005886">
    <property type="term" value="C:plasma membrane"/>
    <property type="evidence" value="ECO:0007669"/>
    <property type="project" value="TreeGrafter"/>
</dbReference>
<comment type="subcellular location">
    <subcellularLocation>
        <location evidence="1">Membrane</location>
        <topology evidence="1">Multi-pass membrane protein</topology>
    </subcellularLocation>
</comment>
<dbReference type="PANTHER" id="PTHR23501">
    <property type="entry name" value="MAJOR FACILITATOR SUPERFAMILY"/>
    <property type="match status" value="1"/>
</dbReference>
<feature type="transmembrane region" description="Helical" evidence="7">
    <location>
        <begin position="326"/>
        <end position="349"/>
    </location>
</feature>
<evidence type="ECO:0000256" key="7">
    <source>
        <dbReference type="SAM" id="Phobius"/>
    </source>
</evidence>
<feature type="transmembrane region" description="Helical" evidence="7">
    <location>
        <begin position="545"/>
        <end position="564"/>
    </location>
</feature>
<keyword evidence="10" id="KW-1185">Reference proteome</keyword>
<reference evidence="9 10" key="1">
    <citation type="submission" date="2016-03" db="EMBL/GenBank/DDBJ databases">
        <authorList>
            <person name="Ploux O."/>
        </authorList>
    </citation>
    <scope>NUCLEOTIDE SEQUENCE [LARGE SCALE GENOMIC DNA]</scope>
    <source>
        <strain evidence="9 10">UAMH 11012</strain>
    </source>
</reference>
<feature type="compositionally biased region" description="Basic and acidic residues" evidence="6">
    <location>
        <begin position="1"/>
        <end position="12"/>
    </location>
</feature>
<evidence type="ECO:0000256" key="5">
    <source>
        <dbReference type="ARBA" id="ARBA00023136"/>
    </source>
</evidence>
<dbReference type="InterPro" id="IPR036259">
    <property type="entry name" value="MFS_trans_sf"/>
</dbReference>
<keyword evidence="5 7" id="KW-0472">Membrane</keyword>
<feature type="transmembrane region" description="Helical" evidence="7">
    <location>
        <begin position="288"/>
        <end position="305"/>
    </location>
</feature>
<evidence type="ECO:0000259" key="8">
    <source>
        <dbReference type="PROSITE" id="PS50850"/>
    </source>
</evidence>
<dbReference type="Gene3D" id="1.20.1250.20">
    <property type="entry name" value="MFS general substrate transporter like domains"/>
    <property type="match status" value="1"/>
</dbReference>
<dbReference type="InterPro" id="IPR010573">
    <property type="entry name" value="MFS_Str1/Tri12-like"/>
</dbReference>
<gene>
    <name evidence="9" type="ORF">PAC_08366</name>
</gene>
<evidence type="ECO:0000256" key="1">
    <source>
        <dbReference type="ARBA" id="ARBA00004141"/>
    </source>
</evidence>
<dbReference type="SUPFAM" id="SSF103473">
    <property type="entry name" value="MFS general substrate transporter"/>
    <property type="match status" value="1"/>
</dbReference>
<protein>
    <submittedName>
        <fullName evidence="9">Related to potential drug facilitator PEP5</fullName>
    </submittedName>
</protein>
<sequence length="587" mass="63501">MLDQVTPEREPAKTGITSTPPEIVSEKDISLQKVNTQHLENTNDQDEELQPHLHARTFLAVFAVCLIYFAQDFALVGAGAQGQAIAAHFQSPEDTPWITAPIAILTVVLCPIVSQASDYWGRKWFLVILSLFGAVGGLIVARASSMGMVIAGFTILGSAFGAQSLLHTVASEVLPRRWRSWAQAAVMVANGLALISGLVVGGALNRHGNPDGFRYHFYIAMGLFLTSALITAFAYRPLPTKLQMEYSFNEKIAQLDWVGYALLASSLVLFCMGLSWSQNPYPWSDPHVSATFSVGVVLCLLLVLYETRFKKDGMFHHGLFRGNMNFTIALICVFCEGIAFFAANIYFAFQVSVLYETDSLIVGTRFAIAFIAAIAASGFTGLYCASAKKVRYVTFVAFVVFTAFFICMATANKSSSMAVWGYPVLLGWALGMTLITLVTVAQLSTPPELIAIASGLIISVRSLGGTIGIAIYNAVFTTATRHMGPNVGRAITEAGLPSNSVDRFLTDILTGNITGLSSVPGATPTIITAGVDARLDTFVLGFRNVWVSALCFIVLAAIASLFLFDPSEEFNNRIDAPVEKEEDMYSI</sequence>
<evidence type="ECO:0000256" key="6">
    <source>
        <dbReference type="SAM" id="MobiDB-lite"/>
    </source>
</evidence>
<feature type="region of interest" description="Disordered" evidence="6">
    <location>
        <begin position="1"/>
        <end position="20"/>
    </location>
</feature>
<feature type="transmembrane region" description="Helical" evidence="7">
    <location>
        <begin position="181"/>
        <end position="203"/>
    </location>
</feature>
<proteinExistence type="predicted"/>
<feature type="transmembrane region" description="Helical" evidence="7">
    <location>
        <begin position="124"/>
        <end position="143"/>
    </location>
</feature>
<feature type="transmembrane region" description="Helical" evidence="7">
    <location>
        <begin position="215"/>
        <end position="236"/>
    </location>
</feature>
<dbReference type="PANTHER" id="PTHR23501:SF195">
    <property type="entry name" value="PEP5"/>
    <property type="match status" value="1"/>
</dbReference>
<keyword evidence="4 7" id="KW-1133">Transmembrane helix</keyword>
<accession>A0A1L7X0C7</accession>